<dbReference type="PANTHER" id="PTHR41786:SF1">
    <property type="entry name" value="6-HYDROXYMETHYLPTERIN DIPHOSPHOKINASE MPTE-LIKE DOMAIN-CONTAINING PROTEIN"/>
    <property type="match status" value="1"/>
</dbReference>
<dbReference type="InterPro" id="IPR002826">
    <property type="entry name" value="MptE-like"/>
</dbReference>
<evidence type="ECO:0000259" key="1">
    <source>
        <dbReference type="Pfam" id="PF01973"/>
    </source>
</evidence>
<gene>
    <name evidence="2" type="ORF">S01H1_50470</name>
</gene>
<accession>X0WSI9</accession>
<dbReference type="EMBL" id="BARS01032518">
    <property type="protein sequence ID" value="GAG15676.1"/>
    <property type="molecule type" value="Genomic_DNA"/>
</dbReference>
<evidence type="ECO:0000313" key="2">
    <source>
        <dbReference type="EMBL" id="GAG15676.1"/>
    </source>
</evidence>
<dbReference type="PANTHER" id="PTHR41786">
    <property type="entry name" value="MOTILITY ACCESSORY FACTOR MAF"/>
    <property type="match status" value="1"/>
</dbReference>
<feature type="non-terminal residue" evidence="2">
    <location>
        <position position="261"/>
    </location>
</feature>
<organism evidence="2">
    <name type="scientific">marine sediment metagenome</name>
    <dbReference type="NCBI Taxonomy" id="412755"/>
    <lineage>
        <taxon>unclassified sequences</taxon>
        <taxon>metagenomes</taxon>
        <taxon>ecological metagenomes</taxon>
    </lineage>
</organism>
<protein>
    <recommendedName>
        <fullName evidence="1">6-hydroxymethylpterin diphosphokinase MptE-like domain-containing protein</fullName>
    </recommendedName>
</protein>
<dbReference type="Pfam" id="PF01973">
    <property type="entry name" value="MptE-like"/>
    <property type="match status" value="1"/>
</dbReference>
<feature type="domain" description="6-hydroxymethylpterin diphosphokinase MptE-like" evidence="1">
    <location>
        <begin position="112"/>
        <end position="260"/>
    </location>
</feature>
<proteinExistence type="predicted"/>
<name>X0WSI9_9ZZZZ</name>
<reference evidence="2" key="1">
    <citation type="journal article" date="2014" name="Front. Microbiol.">
        <title>High frequency of phylogenetically diverse reductive dehalogenase-homologous genes in deep subseafloor sedimentary metagenomes.</title>
        <authorList>
            <person name="Kawai M."/>
            <person name="Futagami T."/>
            <person name="Toyoda A."/>
            <person name="Takaki Y."/>
            <person name="Nishi S."/>
            <person name="Hori S."/>
            <person name="Arai W."/>
            <person name="Tsubouchi T."/>
            <person name="Morono Y."/>
            <person name="Uchiyama I."/>
            <person name="Ito T."/>
            <person name="Fujiyama A."/>
            <person name="Inagaki F."/>
            <person name="Takami H."/>
        </authorList>
    </citation>
    <scope>NUCLEOTIDE SEQUENCE</scope>
    <source>
        <strain evidence="2">Expedition CK06-06</strain>
    </source>
</reference>
<dbReference type="AlphaFoldDB" id="X0WSI9"/>
<sequence>LKTEKIIIFEEDIKLFRIALELGDFREILSNQNIYFFIGNEPKDTRNRLQEIFTEIDIRRKIKSMKIIALPASIISKETFYQSAMQVVKKAAQQVMILAGNDSFDSIVGLEHILKNIKHIASNPGIKLLYEKFRSKPCIVVAAGPSLKKNIHMLDNLREKALIIACDASLKPMMKYGVRPHLVTSLERTPGTEQFFDDIKNFEGIYHAVCPVVVPAAFETFQGTKIITYRPFSHFDWLGIEKGFVETGISVANMAFKIAQE</sequence>
<feature type="non-terminal residue" evidence="2">
    <location>
        <position position="1"/>
    </location>
</feature>
<comment type="caution">
    <text evidence="2">The sequence shown here is derived from an EMBL/GenBank/DDBJ whole genome shotgun (WGS) entry which is preliminary data.</text>
</comment>